<dbReference type="PANTHER" id="PTHR42811">
    <property type="entry name" value="SERINE ACETYLTRANSFERASE"/>
    <property type="match status" value="1"/>
</dbReference>
<keyword evidence="6" id="KW-0963">Cytoplasm</keyword>
<proteinExistence type="inferred from homology"/>
<dbReference type="PIRSF" id="PIRSF000441">
    <property type="entry name" value="CysE"/>
    <property type="match status" value="1"/>
</dbReference>
<dbReference type="InterPro" id="IPR018357">
    <property type="entry name" value="Hexapep_transf_CS"/>
</dbReference>
<dbReference type="EC" id="2.3.1.30" evidence="4 13"/>
<dbReference type="SUPFAM" id="SSF51161">
    <property type="entry name" value="Trimeric LpxA-like enzymes"/>
    <property type="match status" value="1"/>
</dbReference>
<dbReference type="FunFam" id="2.160.10.10:FF:000007">
    <property type="entry name" value="Serine acetyltransferase"/>
    <property type="match status" value="1"/>
</dbReference>
<evidence type="ECO:0000256" key="13">
    <source>
        <dbReference type="PIRNR" id="PIRNR000441"/>
    </source>
</evidence>
<evidence type="ECO:0000256" key="6">
    <source>
        <dbReference type="ARBA" id="ARBA00022490"/>
    </source>
</evidence>
<evidence type="ECO:0000259" key="14">
    <source>
        <dbReference type="Pfam" id="PF06426"/>
    </source>
</evidence>
<accession>A0AAU7DZK7</accession>
<dbReference type="GO" id="GO:0005737">
    <property type="term" value="C:cytoplasm"/>
    <property type="evidence" value="ECO:0007669"/>
    <property type="project" value="UniProtKB-SubCell"/>
</dbReference>
<keyword evidence="10" id="KW-0198">Cysteine biosynthesis</keyword>
<comment type="subcellular location">
    <subcellularLocation>
        <location evidence="1">Cytoplasm</location>
    </subcellularLocation>
</comment>
<dbReference type="GO" id="GO:0009001">
    <property type="term" value="F:serine O-acetyltransferase activity"/>
    <property type="evidence" value="ECO:0007669"/>
    <property type="project" value="UniProtKB-EC"/>
</dbReference>
<name>A0AAU7DZK7_9MICO</name>
<comment type="pathway">
    <text evidence="2">Amino-acid biosynthesis; L-cysteine biosynthesis; L-cysteine from L-serine: step 1/2.</text>
</comment>
<dbReference type="CDD" id="cd03354">
    <property type="entry name" value="LbH_SAT"/>
    <property type="match status" value="1"/>
</dbReference>
<comment type="similarity">
    <text evidence="3 13">Belongs to the transferase hexapeptide repeat family.</text>
</comment>
<evidence type="ECO:0000256" key="8">
    <source>
        <dbReference type="ARBA" id="ARBA00022679"/>
    </source>
</evidence>
<evidence type="ECO:0000256" key="5">
    <source>
        <dbReference type="ARBA" id="ARBA00018522"/>
    </source>
</evidence>
<evidence type="ECO:0000256" key="4">
    <source>
        <dbReference type="ARBA" id="ARBA00013266"/>
    </source>
</evidence>
<protein>
    <recommendedName>
        <fullName evidence="5 13">Serine acetyltransferase</fullName>
        <ecNumber evidence="4 13">2.3.1.30</ecNumber>
    </recommendedName>
</protein>
<evidence type="ECO:0000256" key="9">
    <source>
        <dbReference type="ARBA" id="ARBA00022737"/>
    </source>
</evidence>
<evidence type="ECO:0000256" key="2">
    <source>
        <dbReference type="ARBA" id="ARBA00004876"/>
    </source>
</evidence>
<dbReference type="InterPro" id="IPR053376">
    <property type="entry name" value="Serine_acetyltransferase"/>
</dbReference>
<dbReference type="Gene3D" id="1.10.3130.10">
    <property type="entry name" value="serine acetyltransferase, domain 1"/>
    <property type="match status" value="1"/>
</dbReference>
<dbReference type="GO" id="GO:0006535">
    <property type="term" value="P:cysteine biosynthetic process from serine"/>
    <property type="evidence" value="ECO:0007669"/>
    <property type="project" value="InterPro"/>
</dbReference>
<dbReference type="Pfam" id="PF06426">
    <property type="entry name" value="SATase_N"/>
    <property type="match status" value="1"/>
</dbReference>
<evidence type="ECO:0000256" key="7">
    <source>
        <dbReference type="ARBA" id="ARBA00022605"/>
    </source>
</evidence>
<dbReference type="InterPro" id="IPR005881">
    <property type="entry name" value="Ser_O-AcTrfase"/>
</dbReference>
<keyword evidence="8 13" id="KW-0808">Transferase</keyword>
<dbReference type="AlphaFoldDB" id="A0AAU7DZK7"/>
<keyword evidence="11 13" id="KW-0012">Acyltransferase</keyword>
<comment type="catalytic activity">
    <reaction evidence="12 13">
        <text>L-serine + acetyl-CoA = O-acetyl-L-serine + CoA</text>
        <dbReference type="Rhea" id="RHEA:24560"/>
        <dbReference type="ChEBI" id="CHEBI:33384"/>
        <dbReference type="ChEBI" id="CHEBI:57287"/>
        <dbReference type="ChEBI" id="CHEBI:57288"/>
        <dbReference type="ChEBI" id="CHEBI:58340"/>
        <dbReference type="EC" id="2.3.1.30"/>
    </reaction>
</comment>
<dbReference type="Gene3D" id="2.160.10.10">
    <property type="entry name" value="Hexapeptide repeat proteins"/>
    <property type="match status" value="1"/>
</dbReference>
<evidence type="ECO:0000256" key="11">
    <source>
        <dbReference type="ARBA" id="ARBA00023315"/>
    </source>
</evidence>
<evidence type="ECO:0000256" key="10">
    <source>
        <dbReference type="ARBA" id="ARBA00023192"/>
    </source>
</evidence>
<evidence type="ECO:0000256" key="3">
    <source>
        <dbReference type="ARBA" id="ARBA00007274"/>
    </source>
</evidence>
<sequence length="194" mass="20957">MSGLGRVAKIIREDLQAARDRDPAARSTLEIVLAYPGVHALWAHRFTHAMWRRRGFKLLARLISQFTRSLTGVEIHPGATIGRRVFIDHGMGVVIGETSVVGDDVTLFHGVTLGGRTMTAGKRHPTIGNHVVIGAGAKVLGPVWVGDHVQIGANAVVVKDVPDHHVAAGVPAKNRPVARTITDPDFWLDPAIYI</sequence>
<dbReference type="InterPro" id="IPR010493">
    <property type="entry name" value="Ser_AcTrfase_N"/>
</dbReference>
<dbReference type="NCBIfam" id="TIGR01172">
    <property type="entry name" value="cysE"/>
    <property type="match status" value="1"/>
</dbReference>
<keyword evidence="9" id="KW-0677">Repeat</keyword>
<gene>
    <name evidence="15" type="primary">epsC</name>
    <name evidence="15" type="ORF">V5R04_04075</name>
</gene>
<feature type="domain" description="Serine acetyltransferase N-terminal" evidence="14">
    <location>
        <begin position="8"/>
        <end position="41"/>
    </location>
</feature>
<evidence type="ECO:0000256" key="1">
    <source>
        <dbReference type="ARBA" id="ARBA00004496"/>
    </source>
</evidence>
<evidence type="ECO:0000256" key="12">
    <source>
        <dbReference type="ARBA" id="ARBA00049486"/>
    </source>
</evidence>
<dbReference type="Pfam" id="PF00132">
    <property type="entry name" value="Hexapep"/>
    <property type="match status" value="1"/>
</dbReference>
<keyword evidence="7" id="KW-0028">Amino-acid biosynthesis</keyword>
<reference evidence="15" key="1">
    <citation type="submission" date="2024-02" db="EMBL/GenBank/DDBJ databases">
        <title>Tomenella chthoni gen. nov. sp. nov., a member of the family Jonesiaceae isolated from bat guano.</title>
        <authorList>
            <person name="Miller S.L."/>
            <person name="King J."/>
            <person name="Sankaranarayanan K."/>
            <person name="Lawson P.A."/>
        </authorList>
    </citation>
    <scope>NUCLEOTIDE SEQUENCE</scope>
    <source>
        <strain evidence="15">BS-20</strain>
    </source>
</reference>
<dbReference type="PROSITE" id="PS00101">
    <property type="entry name" value="HEXAPEP_TRANSFERASES"/>
    <property type="match status" value="1"/>
</dbReference>
<dbReference type="InterPro" id="IPR045304">
    <property type="entry name" value="LbH_SAT"/>
</dbReference>
<dbReference type="InterPro" id="IPR011004">
    <property type="entry name" value="Trimer_LpxA-like_sf"/>
</dbReference>
<dbReference type="InterPro" id="IPR001451">
    <property type="entry name" value="Hexapep"/>
</dbReference>
<organism evidence="15">
    <name type="scientific">Jonesiaceae bacterium BS-20</name>
    <dbReference type="NCBI Taxonomy" id="3120821"/>
    <lineage>
        <taxon>Bacteria</taxon>
        <taxon>Bacillati</taxon>
        <taxon>Actinomycetota</taxon>
        <taxon>Actinomycetes</taxon>
        <taxon>Micrococcales</taxon>
        <taxon>Jonesiaceae</taxon>
    </lineage>
</organism>
<dbReference type="EMBL" id="CP146203">
    <property type="protein sequence ID" value="XBH22408.1"/>
    <property type="molecule type" value="Genomic_DNA"/>
</dbReference>
<dbReference type="NCBIfam" id="NF041874">
    <property type="entry name" value="EPS_EpsC"/>
    <property type="match status" value="1"/>
</dbReference>
<dbReference type="InterPro" id="IPR042122">
    <property type="entry name" value="Ser_AcTrfase_N_sf"/>
</dbReference>
<evidence type="ECO:0000313" key="15">
    <source>
        <dbReference type="EMBL" id="XBH22408.1"/>
    </source>
</evidence>
<dbReference type="FunFam" id="1.10.3130.10:FF:000003">
    <property type="entry name" value="Serine acetyltransferase"/>
    <property type="match status" value="1"/>
</dbReference>